<dbReference type="EMBL" id="MCGH01000003">
    <property type="protein sequence ID" value="ODM04149.1"/>
    <property type="molecule type" value="Genomic_DNA"/>
</dbReference>
<dbReference type="PANTHER" id="PTHR24221">
    <property type="entry name" value="ATP-BINDING CASSETTE SUB-FAMILY B"/>
    <property type="match status" value="1"/>
</dbReference>
<dbReference type="GO" id="GO:0016887">
    <property type="term" value="F:ATP hydrolysis activity"/>
    <property type="evidence" value="ECO:0007669"/>
    <property type="project" value="InterPro"/>
</dbReference>
<dbReference type="InterPro" id="IPR017871">
    <property type="entry name" value="ABC_transporter-like_CS"/>
</dbReference>
<dbReference type="InterPro" id="IPR027417">
    <property type="entry name" value="P-loop_NTPase"/>
</dbReference>
<evidence type="ECO:0000313" key="10">
    <source>
        <dbReference type="EMBL" id="ODM04149.1"/>
    </source>
</evidence>
<dbReference type="Pfam" id="PF00005">
    <property type="entry name" value="ABC_tran"/>
    <property type="match status" value="1"/>
</dbReference>
<dbReference type="PATRIC" id="fig|1432052.4.peg.5501"/>
<dbReference type="AlphaFoldDB" id="A0A1E3A6A2"/>
<keyword evidence="4 10" id="KW-0067">ATP-binding</keyword>
<feature type="transmembrane region" description="Helical" evidence="7">
    <location>
        <begin position="67"/>
        <end position="92"/>
    </location>
</feature>
<keyword evidence="2 7" id="KW-0812">Transmembrane</keyword>
<evidence type="ECO:0000256" key="4">
    <source>
        <dbReference type="ARBA" id="ARBA00022840"/>
    </source>
</evidence>
<feature type="domain" description="ABC transmembrane type-1" evidence="9">
    <location>
        <begin position="29"/>
        <end position="301"/>
    </location>
</feature>
<dbReference type="PROSITE" id="PS50893">
    <property type="entry name" value="ABC_TRANSPORTER_2"/>
    <property type="match status" value="1"/>
</dbReference>
<evidence type="ECO:0000259" key="9">
    <source>
        <dbReference type="PROSITE" id="PS50929"/>
    </source>
</evidence>
<dbReference type="EC" id="3.6.3.-" evidence="10"/>
<accession>A0A1E3A6A2</accession>
<dbReference type="InterPro" id="IPR036640">
    <property type="entry name" value="ABC1_TM_sf"/>
</dbReference>
<gene>
    <name evidence="10" type="primary">msbA_9</name>
    <name evidence="10" type="ORF">BEI61_04953</name>
</gene>
<dbReference type="Pfam" id="PF00664">
    <property type="entry name" value="ABC_membrane"/>
    <property type="match status" value="1"/>
</dbReference>
<dbReference type="PROSITE" id="PS50929">
    <property type="entry name" value="ABC_TM1F"/>
    <property type="match status" value="1"/>
</dbReference>
<keyword evidence="10" id="KW-0378">Hydrolase</keyword>
<reference evidence="10 11" key="1">
    <citation type="submission" date="2016-07" db="EMBL/GenBank/DDBJ databases">
        <title>Characterization of isolates of Eisenbergiella tayi derived from blood cultures, using whole genome sequencing.</title>
        <authorList>
            <person name="Burdz T."/>
            <person name="Wiebe D."/>
            <person name="Huynh C."/>
            <person name="Bernard K."/>
        </authorList>
    </citation>
    <scope>NUCLEOTIDE SEQUENCE [LARGE SCALE GENOMIC DNA]</scope>
    <source>
        <strain evidence="10 11">NML 110608</strain>
    </source>
</reference>
<comment type="caution">
    <text evidence="10">The sequence shown here is derived from an EMBL/GenBank/DDBJ whole genome shotgun (WGS) entry which is preliminary data.</text>
</comment>
<dbReference type="PROSITE" id="PS00211">
    <property type="entry name" value="ABC_TRANSPORTER_1"/>
    <property type="match status" value="1"/>
</dbReference>
<proteinExistence type="predicted"/>
<dbReference type="GO" id="GO:0005524">
    <property type="term" value="F:ATP binding"/>
    <property type="evidence" value="ECO:0007669"/>
    <property type="project" value="UniProtKB-KW"/>
</dbReference>
<evidence type="ECO:0000256" key="1">
    <source>
        <dbReference type="ARBA" id="ARBA00004651"/>
    </source>
</evidence>
<organism evidence="10 11">
    <name type="scientific">Eisenbergiella tayi</name>
    <dbReference type="NCBI Taxonomy" id="1432052"/>
    <lineage>
        <taxon>Bacteria</taxon>
        <taxon>Bacillati</taxon>
        <taxon>Bacillota</taxon>
        <taxon>Clostridia</taxon>
        <taxon>Lachnospirales</taxon>
        <taxon>Lachnospiraceae</taxon>
        <taxon>Eisenbergiella</taxon>
    </lineage>
</organism>
<dbReference type="RefSeq" id="WP_069154387.1">
    <property type="nucleotide sequence ID" value="NZ_MCGH01000003.1"/>
</dbReference>
<dbReference type="GO" id="GO:0005886">
    <property type="term" value="C:plasma membrane"/>
    <property type="evidence" value="ECO:0007669"/>
    <property type="project" value="UniProtKB-SubCell"/>
</dbReference>
<dbReference type="SUPFAM" id="SSF52540">
    <property type="entry name" value="P-loop containing nucleoside triphosphate hydrolases"/>
    <property type="match status" value="1"/>
</dbReference>
<dbReference type="InterPro" id="IPR039421">
    <property type="entry name" value="Type_1_exporter"/>
</dbReference>
<dbReference type="InterPro" id="IPR003593">
    <property type="entry name" value="AAA+_ATPase"/>
</dbReference>
<dbReference type="PANTHER" id="PTHR24221:SF654">
    <property type="entry name" value="ATP-BINDING CASSETTE SUB-FAMILY B MEMBER 6"/>
    <property type="match status" value="1"/>
</dbReference>
<feature type="transmembrane region" description="Helical" evidence="7">
    <location>
        <begin position="167"/>
        <end position="184"/>
    </location>
</feature>
<feature type="transmembrane region" description="Helical" evidence="7">
    <location>
        <begin position="286"/>
        <end position="305"/>
    </location>
</feature>
<dbReference type="SUPFAM" id="SSF90123">
    <property type="entry name" value="ABC transporter transmembrane region"/>
    <property type="match status" value="1"/>
</dbReference>
<protein>
    <submittedName>
        <fullName evidence="10">Lipid A export ATP-binding/permease protein MsbA</fullName>
        <ecNumber evidence="10">3.6.3.-</ecNumber>
    </submittedName>
</protein>
<evidence type="ECO:0000256" key="5">
    <source>
        <dbReference type="ARBA" id="ARBA00022989"/>
    </source>
</evidence>
<keyword evidence="6 7" id="KW-0472">Membrane</keyword>
<evidence type="ECO:0000256" key="2">
    <source>
        <dbReference type="ARBA" id="ARBA00022692"/>
    </source>
</evidence>
<dbReference type="Gene3D" id="3.40.50.300">
    <property type="entry name" value="P-loop containing nucleotide triphosphate hydrolases"/>
    <property type="match status" value="1"/>
</dbReference>
<feature type="domain" description="ABC transporter" evidence="8">
    <location>
        <begin position="350"/>
        <end position="587"/>
    </location>
</feature>
<keyword evidence="3" id="KW-0547">Nucleotide-binding</keyword>
<dbReference type="GO" id="GO:0140359">
    <property type="term" value="F:ABC-type transporter activity"/>
    <property type="evidence" value="ECO:0007669"/>
    <property type="project" value="InterPro"/>
</dbReference>
<feature type="transmembrane region" description="Helical" evidence="7">
    <location>
        <begin position="262"/>
        <end position="280"/>
    </location>
</feature>
<keyword evidence="5 7" id="KW-1133">Transmembrane helix</keyword>
<dbReference type="InterPro" id="IPR011527">
    <property type="entry name" value="ABC1_TM_dom"/>
</dbReference>
<dbReference type="InterPro" id="IPR003439">
    <property type="entry name" value="ABC_transporter-like_ATP-bd"/>
</dbReference>
<name>A0A1E3A6A2_9FIRM</name>
<evidence type="ECO:0000259" key="8">
    <source>
        <dbReference type="PROSITE" id="PS50893"/>
    </source>
</evidence>
<evidence type="ECO:0000256" key="7">
    <source>
        <dbReference type="SAM" id="Phobius"/>
    </source>
</evidence>
<evidence type="ECO:0000313" key="11">
    <source>
        <dbReference type="Proteomes" id="UP000094067"/>
    </source>
</evidence>
<sequence>MPLAKKKYKSYDALILALKASPVCMVLKFLLSVTQSIMQTAVMAVATANFVDTAAEILNHVRPQNDIYLPLVLLLAALGVVNTIGAVAKLAGARVSVKLQRKLKPSLIKVYAAFEYKHIENAESWELISRVTRDPVKSIMDGVDAFIQFIQIIVSVSSVFLLIVTQVWWAALIILAFSVPMFWVSMRAGKKNYQAECEAEKFNRRTDYLGEVLTGRDNVDERTLFDYSDEVNRKWQEQYEAGRKIQVKVTAKMFLITKGSSMILALISLLVALTLIGPVVHGQMTAGMFMGIISAVFGMIQKLGFQMSRSLENISRVGEYMKDLTAFVSLSEEKDALMEPDAEPIAIDLLEFRNVRFRYPSGDRYILDGLSFKLEAGRHYAFVGKNGAGKTTITKLLTGLYPEYEGEILINGTELREYSAGAVKAMFSVVYQDFAKYYIGMKDNIALGNIHIKGKEREAAHLAGLDEAIDRLRDGIDTPLGKILKDGQDISGGQWQRVAIARSLISQAPVRILDEPTSALDPISESLLYSEFEKLMDGKTTVFISHRLGSTKLADEILVIDAGKVTERGTHEALMAQKGRYAEMFETQREWYQ</sequence>
<dbReference type="GO" id="GO:0034040">
    <property type="term" value="F:ATPase-coupled lipid transmembrane transporter activity"/>
    <property type="evidence" value="ECO:0007669"/>
    <property type="project" value="TreeGrafter"/>
</dbReference>
<dbReference type="Gene3D" id="1.20.1560.10">
    <property type="entry name" value="ABC transporter type 1, transmembrane domain"/>
    <property type="match status" value="1"/>
</dbReference>
<comment type="subcellular location">
    <subcellularLocation>
        <location evidence="1">Cell membrane</location>
        <topology evidence="1">Multi-pass membrane protein</topology>
    </subcellularLocation>
</comment>
<feature type="transmembrane region" description="Helical" evidence="7">
    <location>
        <begin position="143"/>
        <end position="161"/>
    </location>
</feature>
<evidence type="ECO:0000256" key="6">
    <source>
        <dbReference type="ARBA" id="ARBA00023136"/>
    </source>
</evidence>
<evidence type="ECO:0000256" key="3">
    <source>
        <dbReference type="ARBA" id="ARBA00022741"/>
    </source>
</evidence>
<dbReference type="Proteomes" id="UP000094067">
    <property type="component" value="Unassembled WGS sequence"/>
</dbReference>
<dbReference type="SMART" id="SM00382">
    <property type="entry name" value="AAA"/>
    <property type="match status" value="1"/>
</dbReference>